<feature type="region of interest" description="Disordered" evidence="1">
    <location>
        <begin position="1"/>
        <end position="21"/>
    </location>
</feature>
<keyword evidence="3" id="KW-1185">Reference proteome</keyword>
<dbReference type="AlphaFoldDB" id="A0AAD5XJ04"/>
<evidence type="ECO:0000256" key="1">
    <source>
        <dbReference type="SAM" id="MobiDB-lite"/>
    </source>
</evidence>
<comment type="caution">
    <text evidence="2">The sequence shown here is derived from an EMBL/GenBank/DDBJ whole genome shotgun (WGS) entry which is preliminary data.</text>
</comment>
<dbReference type="Proteomes" id="UP001211907">
    <property type="component" value="Unassembled WGS sequence"/>
</dbReference>
<feature type="compositionally biased region" description="Polar residues" evidence="1">
    <location>
        <begin position="1"/>
        <end position="11"/>
    </location>
</feature>
<evidence type="ECO:0000313" key="2">
    <source>
        <dbReference type="EMBL" id="KAJ3126749.1"/>
    </source>
</evidence>
<sequence length="278" mass="31784">MMQYRQQINQEKYQHQQQRQQQQHQYIETSLDQDLYGIYSATTRKMSIDASIDIPSPANSFYSAPNSRNSSIDMETTVFNVGLLDHRRQFDTKESLYTEPSPPPQQSIIEVTRSAVSNSNIQSLQSTGGGTAAITPDFAAALTVAQCALSQRKKQKDSVPPVGYCCRLCAIEGHWMENCILYISNKYPQYNNAARAVALNIISPNSQVVLNTLPIVQQPQHQYTPKFYAEQMKQELEHQHYLQQRQQQQKYYYSDTTPNSLTSLSPDNVSRFAQIWDN</sequence>
<reference evidence="2" key="1">
    <citation type="submission" date="2020-05" db="EMBL/GenBank/DDBJ databases">
        <title>Phylogenomic resolution of chytrid fungi.</title>
        <authorList>
            <person name="Stajich J.E."/>
            <person name="Amses K."/>
            <person name="Simmons R."/>
            <person name="Seto K."/>
            <person name="Myers J."/>
            <person name="Bonds A."/>
            <person name="Quandt C.A."/>
            <person name="Barry K."/>
            <person name="Liu P."/>
            <person name="Grigoriev I."/>
            <person name="Longcore J.E."/>
            <person name="James T.Y."/>
        </authorList>
    </citation>
    <scope>NUCLEOTIDE SEQUENCE</scope>
    <source>
        <strain evidence="2">JEL0513</strain>
    </source>
</reference>
<protein>
    <submittedName>
        <fullName evidence="2">Uncharacterized protein</fullName>
    </submittedName>
</protein>
<proteinExistence type="predicted"/>
<accession>A0AAD5XJ04</accession>
<evidence type="ECO:0000313" key="3">
    <source>
        <dbReference type="Proteomes" id="UP001211907"/>
    </source>
</evidence>
<organism evidence="2 3">
    <name type="scientific">Physocladia obscura</name>
    <dbReference type="NCBI Taxonomy" id="109957"/>
    <lineage>
        <taxon>Eukaryota</taxon>
        <taxon>Fungi</taxon>
        <taxon>Fungi incertae sedis</taxon>
        <taxon>Chytridiomycota</taxon>
        <taxon>Chytridiomycota incertae sedis</taxon>
        <taxon>Chytridiomycetes</taxon>
        <taxon>Chytridiales</taxon>
        <taxon>Chytriomycetaceae</taxon>
        <taxon>Physocladia</taxon>
    </lineage>
</organism>
<name>A0AAD5XJ04_9FUNG</name>
<dbReference type="EMBL" id="JADGJH010000543">
    <property type="protein sequence ID" value="KAJ3126749.1"/>
    <property type="molecule type" value="Genomic_DNA"/>
</dbReference>
<gene>
    <name evidence="2" type="ORF">HK100_010097</name>
</gene>